<feature type="domain" description="NB-ARC" evidence="8">
    <location>
        <begin position="108"/>
        <end position="263"/>
    </location>
</feature>
<dbReference type="InterPro" id="IPR032675">
    <property type="entry name" value="LRR_dom_sf"/>
</dbReference>
<dbReference type="InterPro" id="IPR041118">
    <property type="entry name" value="Rx_N"/>
</dbReference>
<evidence type="ECO:0000313" key="14">
    <source>
        <dbReference type="Proteomes" id="UP000275267"/>
    </source>
</evidence>
<keyword evidence="14" id="KW-1185">Reference proteome</keyword>
<dbReference type="Proteomes" id="UP000275267">
    <property type="component" value="Unassembled WGS sequence"/>
</dbReference>
<dbReference type="Pfam" id="PF23559">
    <property type="entry name" value="WHD_DRP"/>
    <property type="match status" value="1"/>
</dbReference>
<dbReference type="InterPro" id="IPR027417">
    <property type="entry name" value="P-loop_NTPase"/>
</dbReference>
<dbReference type="PANTHER" id="PTHR31385:SF1">
    <property type="entry name" value="PUTATIVE (DUF220)-RELATED"/>
    <property type="match status" value="1"/>
</dbReference>
<evidence type="ECO:0000313" key="13">
    <source>
        <dbReference type="EMBL" id="RLN36281.1"/>
    </source>
</evidence>
<keyword evidence="2" id="KW-0433">Leucine-rich repeat</keyword>
<dbReference type="InterPro" id="IPR036388">
    <property type="entry name" value="WH-like_DNA-bd_sf"/>
</dbReference>
<dbReference type="InterPro" id="IPR055414">
    <property type="entry name" value="LRR_R13L4/SHOC2-like"/>
</dbReference>
<dbReference type="Pfam" id="PF02713">
    <property type="entry name" value="DUF220"/>
    <property type="match status" value="1"/>
</dbReference>
<evidence type="ECO:0000259" key="9">
    <source>
        <dbReference type="Pfam" id="PF02713"/>
    </source>
</evidence>
<dbReference type="PRINTS" id="PR00364">
    <property type="entry name" value="DISEASERSIST"/>
</dbReference>
<keyword evidence="3" id="KW-0677">Repeat</keyword>
<feature type="region of interest" description="Disordered" evidence="7">
    <location>
        <begin position="1280"/>
        <end position="1320"/>
    </location>
</feature>
<feature type="domain" description="Disease resistance N-terminal" evidence="10">
    <location>
        <begin position="25"/>
        <end position="95"/>
    </location>
</feature>
<proteinExistence type="inferred from homology"/>
<evidence type="ECO:0000256" key="2">
    <source>
        <dbReference type="ARBA" id="ARBA00022614"/>
    </source>
</evidence>
<evidence type="ECO:0000256" key="1">
    <source>
        <dbReference type="ARBA" id="ARBA00008894"/>
    </source>
</evidence>
<evidence type="ECO:0000259" key="10">
    <source>
        <dbReference type="Pfam" id="PF18052"/>
    </source>
</evidence>
<feature type="domain" description="Disease resistance R13L4/SHOC-2-like LRR" evidence="12">
    <location>
        <begin position="476"/>
        <end position="683"/>
    </location>
</feature>
<dbReference type="Pfam" id="PF00931">
    <property type="entry name" value="NB-ARC"/>
    <property type="match status" value="1"/>
</dbReference>
<keyword evidence="4" id="KW-0547">Nucleotide-binding</keyword>
<dbReference type="SUPFAM" id="SSF52540">
    <property type="entry name" value="P-loop containing nucleoside triphosphate hydrolases"/>
    <property type="match status" value="1"/>
</dbReference>
<evidence type="ECO:0000259" key="8">
    <source>
        <dbReference type="Pfam" id="PF00931"/>
    </source>
</evidence>
<evidence type="ECO:0000256" key="6">
    <source>
        <dbReference type="ARBA" id="ARBA00023054"/>
    </source>
</evidence>
<feature type="compositionally biased region" description="Basic residues" evidence="7">
    <location>
        <begin position="1309"/>
        <end position="1320"/>
    </location>
</feature>
<dbReference type="InterPro" id="IPR001611">
    <property type="entry name" value="Leu-rich_rpt"/>
</dbReference>
<evidence type="ECO:0000256" key="5">
    <source>
        <dbReference type="ARBA" id="ARBA00022821"/>
    </source>
</evidence>
<dbReference type="Gene3D" id="1.10.8.430">
    <property type="entry name" value="Helical domain of apoptotic protease-activating factors"/>
    <property type="match status" value="1"/>
</dbReference>
<organism evidence="13 14">
    <name type="scientific">Panicum miliaceum</name>
    <name type="common">Proso millet</name>
    <name type="synonym">Broomcorn millet</name>
    <dbReference type="NCBI Taxonomy" id="4540"/>
    <lineage>
        <taxon>Eukaryota</taxon>
        <taxon>Viridiplantae</taxon>
        <taxon>Streptophyta</taxon>
        <taxon>Embryophyta</taxon>
        <taxon>Tracheophyta</taxon>
        <taxon>Spermatophyta</taxon>
        <taxon>Magnoliopsida</taxon>
        <taxon>Liliopsida</taxon>
        <taxon>Poales</taxon>
        <taxon>Poaceae</taxon>
        <taxon>PACMAD clade</taxon>
        <taxon>Panicoideae</taxon>
        <taxon>Panicodae</taxon>
        <taxon>Paniceae</taxon>
        <taxon>Panicinae</taxon>
        <taxon>Panicum</taxon>
        <taxon>Panicum sect. Panicum</taxon>
    </lineage>
</organism>
<reference evidence="14" key="1">
    <citation type="journal article" date="2019" name="Nat. Commun.">
        <title>The genome of broomcorn millet.</title>
        <authorList>
            <person name="Zou C."/>
            <person name="Miki D."/>
            <person name="Li D."/>
            <person name="Tang Q."/>
            <person name="Xiao L."/>
            <person name="Rajput S."/>
            <person name="Deng P."/>
            <person name="Jia W."/>
            <person name="Huang R."/>
            <person name="Zhang M."/>
            <person name="Sun Y."/>
            <person name="Hu J."/>
            <person name="Fu X."/>
            <person name="Schnable P.S."/>
            <person name="Li F."/>
            <person name="Zhang H."/>
            <person name="Feng B."/>
            <person name="Zhu X."/>
            <person name="Liu R."/>
            <person name="Schnable J.C."/>
            <person name="Zhu J.-K."/>
            <person name="Zhang H."/>
        </authorList>
    </citation>
    <scope>NUCLEOTIDE SEQUENCE [LARGE SCALE GENOMIC DNA]</scope>
</reference>
<comment type="caution">
    <text evidence="13">The sequence shown here is derived from an EMBL/GenBank/DDBJ whole genome shotgun (WGS) entry which is preliminary data.</text>
</comment>
<dbReference type="EMBL" id="PQIB02000002">
    <property type="protein sequence ID" value="RLN36281.1"/>
    <property type="molecule type" value="Genomic_DNA"/>
</dbReference>
<dbReference type="PANTHER" id="PTHR31385">
    <property type="entry name" value="PUTATIVE (DUF220)-RELATED"/>
    <property type="match status" value="1"/>
</dbReference>
<evidence type="ECO:0000256" key="4">
    <source>
        <dbReference type="ARBA" id="ARBA00022741"/>
    </source>
</evidence>
<gene>
    <name evidence="13" type="ORF">C2845_PM03G31930</name>
</gene>
<evidence type="ECO:0000259" key="12">
    <source>
        <dbReference type="Pfam" id="PF23598"/>
    </source>
</evidence>
<sequence length="1329" mass="149642">MVGPEMLVAAAVNQVARKINEVIGVAQGEVKLCCSFSDDLESIKDTLVYLEGLLKNAENNSFGNERANLRHWLGQIKCLAYDIEDIVDGYYSSKEQYEGSSYTQKINVKELTIISIVGPVGLGKTSLAQLIFNDTRAETFRFRIWVHVSMGNINLERIGRDIVLQTTERIEGSMQMQSIKNAVQNILNRYSCLIVLDSLWGKDEEVNELKQMLLTGRKTESKIIVTTHSSKVAELISTVPPYKLSVLSEDDCSNIFSQRAMTGHNDPLFREYGEEIVRRCKGIPLVANFLGSVVNAQRQRREIWKAAKDKDMWKVEEDYPENKILPLFPSFKIIYYSMPHDLRLCFVYCSIFPKGYAVDKKKLIQQWIALDMIESRHGTLPLDVTAEKYIDELKDIYFLQVVERPQINEGISNNSDEMLCMDNLAHDLARSVASEDILVILDAENERCNRNYDYRYAQVSTSSLQSIDSKAWPSKARSLIFKTSGAELQHVSEVLSVNKYLRVLDLSGCSVKELPAPVFQLKQLRYLDASTLSITDLPPQISGFHKLQTLDLSETEVTELPAFIGNLKMLKYLNLQGCQKLQQLNNLDLLHDLQYLNLSCCPEVRRFPASLQNLRKLRFLNLSECSKLPTLPDELLQSFSSFSSIVDLSLSGFEFRVLPDFFGNICSLQFLNLSKCSKLELLPQSFGRLAYLKVLNLSSCCDLKLPESFKYLTSLQSLNLSHCPSVEYLPSSFDKLSNLENLNLSQCVGLKALPKSLSNNKKLQIEVFGCQDCVVQSCSQSFGSWQSHQWSQQVEEVGTSSAISDITPEEPANRDKKEGISASDVDEVDYPRNNMKKKLTFAYHMDEQKSEEPEFINKPNSNGEIVQVIPGQQLSSSPYRFSSIASSSSAVFAFGSSSDVSIADYSLSNDEIAGLHPEKKCKEPQVPADDDWISEHQASSSHMPAHPHEATAAKRSIDKHITDYSGAHHFSVHCNGSNQGHWVFLMGDGSRREPAAWRIADGFPQKPAPGFNSFWQIPDKIQNSLKVHFGRFLKKDAAGRGMNAEMSSEMGKESCTAAAAAAAQVSLDRQLQAWRNNPSWTDEPPEIKVTVPEGSLCNLNLRFKAGLPPDAVYNIIIDPENKRVFKNIKEVISRKVLLDEGSRQVVEVEQAAIWKFLWWSGILSVHVFVDQNRKNHTVKFKQGRTGFMRKFEGCWRIEPIFVDKEVCVPLHPCTLEEYESCTGGRGRVASAITLDQLIEPALLPPPPISWYLRGITSRTTEMLVNDLIAETARLRGISSNADGKQDVEEIGSASERPSGSECGDIKERWRQRRKRGRHGNSLRLISQML</sequence>
<evidence type="ECO:0000259" key="11">
    <source>
        <dbReference type="Pfam" id="PF23559"/>
    </source>
</evidence>
<evidence type="ECO:0000256" key="3">
    <source>
        <dbReference type="ARBA" id="ARBA00022737"/>
    </source>
</evidence>
<dbReference type="Pfam" id="PF00560">
    <property type="entry name" value="LRR_1"/>
    <property type="match status" value="1"/>
</dbReference>
<keyword evidence="5" id="KW-0611">Plant defense</keyword>
<dbReference type="STRING" id="4540.A0A3L6TDC8"/>
<dbReference type="OrthoDB" id="660555at2759"/>
<comment type="similarity">
    <text evidence="1">Belongs to the disease resistance NB-LRR family.</text>
</comment>
<dbReference type="InterPro" id="IPR003863">
    <property type="entry name" value="DUF220"/>
</dbReference>
<feature type="domain" description="Disease resistance protein winged helix" evidence="11">
    <location>
        <begin position="351"/>
        <end position="429"/>
    </location>
</feature>
<dbReference type="InterPro" id="IPR058922">
    <property type="entry name" value="WHD_DRP"/>
</dbReference>
<dbReference type="Gene3D" id="1.10.10.10">
    <property type="entry name" value="Winged helix-like DNA-binding domain superfamily/Winged helix DNA-binding domain"/>
    <property type="match status" value="1"/>
</dbReference>
<dbReference type="Gene3D" id="3.40.50.300">
    <property type="entry name" value="P-loop containing nucleotide triphosphate hydrolases"/>
    <property type="match status" value="1"/>
</dbReference>
<dbReference type="SUPFAM" id="SSF52058">
    <property type="entry name" value="L domain-like"/>
    <property type="match status" value="1"/>
</dbReference>
<dbReference type="GO" id="GO:0043531">
    <property type="term" value="F:ADP binding"/>
    <property type="evidence" value="ECO:0007669"/>
    <property type="project" value="InterPro"/>
</dbReference>
<evidence type="ECO:0000256" key="7">
    <source>
        <dbReference type="SAM" id="MobiDB-lite"/>
    </source>
</evidence>
<dbReference type="Pfam" id="PF18052">
    <property type="entry name" value="Rx_N"/>
    <property type="match status" value="1"/>
</dbReference>
<dbReference type="GO" id="GO:0051707">
    <property type="term" value="P:response to other organism"/>
    <property type="evidence" value="ECO:0007669"/>
    <property type="project" value="UniProtKB-ARBA"/>
</dbReference>
<name>A0A3L6TDC8_PANMI</name>
<accession>A0A3L6TDC8</accession>
<dbReference type="InterPro" id="IPR002182">
    <property type="entry name" value="NB-ARC"/>
</dbReference>
<protein>
    <submittedName>
        <fullName evidence="13">Disease resistance protein RGA1</fullName>
    </submittedName>
</protein>
<feature type="domain" description="DUF220" evidence="9">
    <location>
        <begin position="1160"/>
        <end position="1230"/>
    </location>
</feature>
<dbReference type="InterPro" id="IPR042197">
    <property type="entry name" value="Apaf_helical"/>
</dbReference>
<dbReference type="Pfam" id="PF23598">
    <property type="entry name" value="LRR_14"/>
    <property type="match status" value="1"/>
</dbReference>
<dbReference type="Gene3D" id="3.80.10.10">
    <property type="entry name" value="Ribonuclease Inhibitor"/>
    <property type="match status" value="2"/>
</dbReference>
<keyword evidence="6" id="KW-0175">Coiled coil</keyword>
<dbReference type="GO" id="GO:0006952">
    <property type="term" value="P:defense response"/>
    <property type="evidence" value="ECO:0007669"/>
    <property type="project" value="UniProtKB-KW"/>
</dbReference>